<evidence type="ECO:0008006" key="3">
    <source>
        <dbReference type="Google" id="ProtNLM"/>
    </source>
</evidence>
<evidence type="ECO:0000313" key="1">
    <source>
        <dbReference type="EMBL" id="NIH98056.1"/>
    </source>
</evidence>
<dbReference type="AlphaFoldDB" id="A0A7X5U436"/>
<comment type="caution">
    <text evidence="1">The sequence shown here is derived from an EMBL/GenBank/DDBJ whole genome shotgun (WGS) entry which is preliminary data.</text>
</comment>
<gene>
    <name evidence="1" type="ORF">FHU31_005062</name>
</gene>
<dbReference type="Proteomes" id="UP000547444">
    <property type="component" value="Unassembled WGS sequence"/>
</dbReference>
<name>A0A7X5U436_9MYCO</name>
<dbReference type="RefSeq" id="WP_167163410.1">
    <property type="nucleotide sequence ID" value="NZ_JAANOW010000003.1"/>
</dbReference>
<keyword evidence="2" id="KW-1185">Reference proteome</keyword>
<reference evidence="1 2" key="1">
    <citation type="submission" date="2020-03" db="EMBL/GenBank/DDBJ databases">
        <title>Sequencing the genomes of 1000 actinobacteria strains.</title>
        <authorList>
            <person name="Klenk H.-P."/>
        </authorList>
    </citation>
    <scope>NUCLEOTIDE SEQUENCE [LARGE SCALE GENOMIC DNA]</scope>
    <source>
        <strain evidence="1 2">DSM 44556</strain>
    </source>
</reference>
<sequence>MAGDASNISILVTGDVFIFDPDVVFVAGTHVPADIDAALPAAWLPGGLMKGDPGAEMPRDINRADVDTWQQGVVLERFKNPKSTLNFNLYEDNEATVILVRPGKVPRPVMTYVALEFVHEDGYLERRISKKKATFWVPKDDKTEDVKGRDVQVTLTPDGQDIWTIQEGIPA</sequence>
<protein>
    <recommendedName>
        <fullName evidence="3">Phage tail protein</fullName>
    </recommendedName>
</protein>
<dbReference type="EMBL" id="JAANOW010000003">
    <property type="protein sequence ID" value="NIH98056.1"/>
    <property type="molecule type" value="Genomic_DNA"/>
</dbReference>
<accession>A0A7X5U436</accession>
<evidence type="ECO:0000313" key="2">
    <source>
        <dbReference type="Proteomes" id="UP000547444"/>
    </source>
</evidence>
<organism evidence="1 2">
    <name type="scientific">Mycolicibacterium fluoranthenivorans</name>
    <dbReference type="NCBI Taxonomy" id="258505"/>
    <lineage>
        <taxon>Bacteria</taxon>
        <taxon>Bacillati</taxon>
        <taxon>Actinomycetota</taxon>
        <taxon>Actinomycetes</taxon>
        <taxon>Mycobacteriales</taxon>
        <taxon>Mycobacteriaceae</taxon>
        <taxon>Mycolicibacterium</taxon>
    </lineage>
</organism>
<proteinExistence type="predicted"/>